<proteinExistence type="predicted"/>
<keyword evidence="2" id="KW-1185">Reference proteome</keyword>
<comment type="caution">
    <text evidence="1">The sequence shown here is derived from an EMBL/GenBank/DDBJ whole genome shotgun (WGS) entry which is preliminary data.</text>
</comment>
<dbReference type="EMBL" id="JBAHYK010000616">
    <property type="protein sequence ID" value="KAL0572542.1"/>
    <property type="molecule type" value="Genomic_DNA"/>
</dbReference>
<evidence type="ECO:0000313" key="2">
    <source>
        <dbReference type="Proteomes" id="UP001465976"/>
    </source>
</evidence>
<protein>
    <submittedName>
        <fullName evidence="1">Uncharacterized protein</fullName>
    </submittedName>
</protein>
<gene>
    <name evidence="1" type="ORF">V5O48_009421</name>
</gene>
<sequence>MLSMILQIPPFDPSTSLRTAFLLRLTNDVFGSIPGYAPSRDVLPVLADWLDDIDQAWVVVLRLQVWDRNEGVGIAVDLPADSDLRSSPMNQTEKTRLKSLLVGGMEMLEEWIGILTDGDVGGQDANSKTLTVPDAFNDVFSRTCKELGIAEENPISSGEVGMSCPVPV</sequence>
<name>A0ABR3FBC4_9AGAR</name>
<accession>A0ABR3FBC4</accession>
<dbReference type="Proteomes" id="UP001465976">
    <property type="component" value="Unassembled WGS sequence"/>
</dbReference>
<evidence type="ECO:0000313" key="1">
    <source>
        <dbReference type="EMBL" id="KAL0572542.1"/>
    </source>
</evidence>
<organism evidence="1 2">
    <name type="scientific">Marasmius crinis-equi</name>
    <dbReference type="NCBI Taxonomy" id="585013"/>
    <lineage>
        <taxon>Eukaryota</taxon>
        <taxon>Fungi</taxon>
        <taxon>Dikarya</taxon>
        <taxon>Basidiomycota</taxon>
        <taxon>Agaricomycotina</taxon>
        <taxon>Agaricomycetes</taxon>
        <taxon>Agaricomycetidae</taxon>
        <taxon>Agaricales</taxon>
        <taxon>Marasmiineae</taxon>
        <taxon>Marasmiaceae</taxon>
        <taxon>Marasmius</taxon>
    </lineage>
</organism>
<reference evidence="1 2" key="1">
    <citation type="submission" date="2024-02" db="EMBL/GenBank/DDBJ databases">
        <title>A draft genome for the cacao thread blight pathogen Marasmius crinis-equi.</title>
        <authorList>
            <person name="Cohen S.P."/>
            <person name="Baruah I.K."/>
            <person name="Amoako-Attah I."/>
            <person name="Bukari Y."/>
            <person name="Meinhardt L.W."/>
            <person name="Bailey B.A."/>
        </authorList>
    </citation>
    <scope>NUCLEOTIDE SEQUENCE [LARGE SCALE GENOMIC DNA]</scope>
    <source>
        <strain evidence="1 2">GH-76</strain>
    </source>
</reference>